<dbReference type="EMBL" id="PVBQ01000005">
    <property type="protein sequence ID" value="PRD47723.1"/>
    <property type="molecule type" value="Genomic_DNA"/>
</dbReference>
<dbReference type="Proteomes" id="UP000239711">
    <property type="component" value="Unassembled WGS sequence"/>
</dbReference>
<name>A0A2S9J4K7_9SPHI</name>
<evidence type="ECO:0000313" key="2">
    <source>
        <dbReference type="Proteomes" id="UP000239711"/>
    </source>
</evidence>
<proteinExistence type="predicted"/>
<gene>
    <name evidence="1" type="ORF">C5745_07330</name>
</gene>
<reference evidence="1 2" key="1">
    <citation type="submission" date="2018-02" db="EMBL/GenBank/DDBJ databases">
        <title>The draft genome of Sphingobacterium sp. 5JN-11.</title>
        <authorList>
            <person name="Liu L."/>
            <person name="Li L."/>
            <person name="Liang L."/>
            <person name="Zhang X."/>
            <person name="Wang T."/>
        </authorList>
    </citation>
    <scope>NUCLEOTIDE SEQUENCE [LARGE SCALE GENOMIC DNA]</scope>
    <source>
        <strain evidence="1 2">5JN-11</strain>
    </source>
</reference>
<evidence type="ECO:0000313" key="1">
    <source>
        <dbReference type="EMBL" id="PRD47723.1"/>
    </source>
</evidence>
<keyword evidence="2" id="KW-1185">Reference proteome</keyword>
<dbReference type="SUPFAM" id="SSF69593">
    <property type="entry name" value="Glycerol-3-phosphate (1)-acyltransferase"/>
    <property type="match status" value="1"/>
</dbReference>
<dbReference type="RefSeq" id="WP_105716351.1">
    <property type="nucleotide sequence ID" value="NZ_PVBQ01000005.1"/>
</dbReference>
<dbReference type="OrthoDB" id="708503at2"/>
<protein>
    <submittedName>
        <fullName evidence="1">Uncharacterized protein</fullName>
    </submittedName>
</protein>
<dbReference type="AlphaFoldDB" id="A0A2S9J4K7"/>
<sequence>MKSELNTLPAIPAVRDDHILWNQSVKAASMLYRWELVDSYESILRLVHIHQSYLQQEPFKHDKTFLPQLEAQLPLVDGPRIWACFHVGPYALMTRALIRREYGIAILLKDEVFEEQYPMYVTQFEKSFGREPKPSELQFVRSSGSTSLIQLKRLLKDGFHVICYIDGEEGGSGEKGWTQIHVHNTTLDVRMGMSILSQLSGVPIRPVVLTTEGEKLTVRSKGDLYVNNREQYQATMQSCYNLLEDLSAEELLQWESIPRLFERTISTKIETWEPPIWLPVYAKQKNMLLDVVSGKCAEVPAGQFEKMDTLRREFLKQI</sequence>
<comment type="caution">
    <text evidence="1">The sequence shown here is derived from an EMBL/GenBank/DDBJ whole genome shotgun (WGS) entry which is preliminary data.</text>
</comment>
<organism evidence="1 2">
    <name type="scientific">Sphingobacterium haloxyli</name>
    <dbReference type="NCBI Taxonomy" id="2100533"/>
    <lineage>
        <taxon>Bacteria</taxon>
        <taxon>Pseudomonadati</taxon>
        <taxon>Bacteroidota</taxon>
        <taxon>Sphingobacteriia</taxon>
        <taxon>Sphingobacteriales</taxon>
        <taxon>Sphingobacteriaceae</taxon>
        <taxon>Sphingobacterium</taxon>
    </lineage>
</organism>
<accession>A0A2S9J4K7</accession>